<reference evidence="12" key="1">
    <citation type="journal article" date="2017" name="Gigascience">
        <title>The genome draft of coconut (Cocos nucifera).</title>
        <authorList>
            <person name="Xiao Y."/>
            <person name="Xu P."/>
            <person name="Fan H."/>
            <person name="Baudouin L."/>
            <person name="Xia W."/>
            <person name="Bocs S."/>
            <person name="Xu J."/>
            <person name="Li Q."/>
            <person name="Guo A."/>
            <person name="Zhou L."/>
            <person name="Li J."/>
            <person name="Wu Y."/>
            <person name="Ma Z."/>
            <person name="Armero A."/>
            <person name="Issali A.E."/>
            <person name="Liu N."/>
            <person name="Peng M."/>
            <person name="Yang Y."/>
        </authorList>
    </citation>
    <scope>NUCLEOTIDE SEQUENCE</scope>
    <source>
        <tissue evidence="12">Spear leaf of Hainan Tall coconut</tissue>
    </source>
</reference>
<evidence type="ECO:0000256" key="7">
    <source>
        <dbReference type="ARBA" id="ARBA00022989"/>
    </source>
</evidence>
<feature type="transmembrane region" description="Helical" evidence="10">
    <location>
        <begin position="481"/>
        <end position="505"/>
    </location>
</feature>
<feature type="transmembrane region" description="Helical" evidence="10">
    <location>
        <begin position="409"/>
        <end position="426"/>
    </location>
</feature>
<evidence type="ECO:0000256" key="1">
    <source>
        <dbReference type="ARBA" id="ARBA00004141"/>
    </source>
</evidence>
<reference evidence="12" key="2">
    <citation type="submission" date="2019-07" db="EMBL/GenBank/DDBJ databases">
        <authorList>
            <person name="Yang Y."/>
            <person name="Bocs S."/>
            <person name="Baudouin L."/>
        </authorList>
    </citation>
    <scope>NUCLEOTIDE SEQUENCE</scope>
    <source>
        <tissue evidence="12">Spear leaf of Hainan Tall coconut</tissue>
    </source>
</reference>
<feature type="region of interest" description="Disordered" evidence="9">
    <location>
        <begin position="1"/>
        <end position="36"/>
    </location>
</feature>
<gene>
    <name evidence="12" type="ORF">COCNU_10G010180</name>
</gene>
<keyword evidence="5" id="KW-0547">Nucleotide-binding</keyword>
<dbReference type="InterPro" id="IPR003593">
    <property type="entry name" value="AAA+_ATPase"/>
</dbReference>
<keyword evidence="13" id="KW-1185">Reference proteome</keyword>
<dbReference type="SMART" id="SM00382">
    <property type="entry name" value="AAA"/>
    <property type="match status" value="1"/>
</dbReference>
<dbReference type="AlphaFoldDB" id="A0A8K0N9B6"/>
<name>A0A8K0N9B6_COCNU</name>
<keyword evidence="4 10" id="KW-0812">Transmembrane</keyword>
<dbReference type="SUPFAM" id="SSF52540">
    <property type="entry name" value="P-loop containing nucleoside triphosphate hydrolases"/>
    <property type="match status" value="1"/>
</dbReference>
<keyword evidence="8 10" id="KW-0472">Membrane</keyword>
<proteinExistence type="inferred from homology"/>
<comment type="subcellular location">
    <subcellularLocation>
        <location evidence="1">Membrane</location>
        <topology evidence="1">Multi-pass membrane protein</topology>
    </subcellularLocation>
</comment>
<evidence type="ECO:0000256" key="5">
    <source>
        <dbReference type="ARBA" id="ARBA00022741"/>
    </source>
</evidence>
<dbReference type="GO" id="GO:0016887">
    <property type="term" value="F:ATP hydrolysis activity"/>
    <property type="evidence" value="ECO:0007669"/>
    <property type="project" value="InterPro"/>
</dbReference>
<feature type="transmembrane region" description="Helical" evidence="10">
    <location>
        <begin position="438"/>
        <end position="460"/>
    </location>
</feature>
<dbReference type="Pfam" id="PF01061">
    <property type="entry name" value="ABC2_membrane"/>
    <property type="match status" value="1"/>
</dbReference>
<dbReference type="PANTHER" id="PTHR48041">
    <property type="entry name" value="ABC TRANSPORTER G FAMILY MEMBER 28"/>
    <property type="match status" value="1"/>
</dbReference>
<dbReference type="GO" id="GO:0005886">
    <property type="term" value="C:plasma membrane"/>
    <property type="evidence" value="ECO:0007669"/>
    <property type="project" value="TreeGrafter"/>
</dbReference>
<dbReference type="Pfam" id="PF00005">
    <property type="entry name" value="ABC_tran"/>
    <property type="match status" value="1"/>
</dbReference>
<feature type="transmembrane region" description="Helical" evidence="10">
    <location>
        <begin position="547"/>
        <end position="566"/>
    </location>
</feature>
<organism evidence="12 13">
    <name type="scientific">Cocos nucifera</name>
    <name type="common">Coconut palm</name>
    <dbReference type="NCBI Taxonomy" id="13894"/>
    <lineage>
        <taxon>Eukaryota</taxon>
        <taxon>Viridiplantae</taxon>
        <taxon>Streptophyta</taxon>
        <taxon>Embryophyta</taxon>
        <taxon>Tracheophyta</taxon>
        <taxon>Spermatophyta</taxon>
        <taxon>Magnoliopsida</taxon>
        <taxon>Liliopsida</taxon>
        <taxon>Arecaceae</taxon>
        <taxon>Arecoideae</taxon>
        <taxon>Cocoseae</taxon>
        <taxon>Attaleinae</taxon>
        <taxon>Cocos</taxon>
    </lineage>
</organism>
<sequence>MRPHEPETGGAVPDEPAAVDATSHPNPRPLPRATTPLNPVTLRFEEVAYKVMLGQPMWWSSCRGSAAAAAEKVILNGITGMVAPGEILAMLGPSGSGKTTLLTALGGRLVTGKLSGTITYNGQPFSGAMKRRTGFVAQDDVLYPHLTVRETLVFTALLRLPRSLSRAEKVRYAEKMMEELRLARVAHTMIGGRLVRGVSGGERKRVSIAQELLVNPSLLLLDEPTSGLDSTTAARIVTMLRRLAAEGGRTVVTTIHQPSARLYRMFDKVVLLSEGSPIYYGRASDALDYFSSIGFSSPLYVNPAELMLDLANGIGPDSFKENSAGDPNGSAEQGRKSSVREELRSAYGRNIATRLKADLCRMDSSSHSHAKDASNTRGREDWCTSWLEQFLLLLRRGIKERRYESFNKLRIFQVISVATLGGLLWWHTSPSHIQDQVALLFFFSVFWGFFPLYNAAFTFPQERSMLIKERSSGMYRLSSYFLARTAGDLPMELALPTAFVVIIYWMGGLQPSASSFLLTLLVVLFSVLVSQSLGLAFGAILMDVKQATTLASVTTIVFLIAGGYYVQHIPCFILWLKYISFSFYCYKLLLGVQFRDDDVYECSPGVLCRVVDFPAIKSVGLHHLWIDVCIMALMLIGYRLIAYLSLHRLQPS</sequence>
<dbReference type="InterPro" id="IPR017871">
    <property type="entry name" value="ABC_transporter-like_CS"/>
</dbReference>
<dbReference type="PROSITE" id="PS50893">
    <property type="entry name" value="ABC_TRANSPORTER_2"/>
    <property type="match status" value="1"/>
</dbReference>
<evidence type="ECO:0000256" key="8">
    <source>
        <dbReference type="ARBA" id="ARBA00023136"/>
    </source>
</evidence>
<evidence type="ECO:0000256" key="10">
    <source>
        <dbReference type="SAM" id="Phobius"/>
    </source>
</evidence>
<dbReference type="InterPro" id="IPR003439">
    <property type="entry name" value="ABC_transporter-like_ATP-bd"/>
</dbReference>
<dbReference type="InterPro" id="IPR013525">
    <property type="entry name" value="ABC2_TM"/>
</dbReference>
<evidence type="ECO:0000313" key="13">
    <source>
        <dbReference type="Proteomes" id="UP000797356"/>
    </source>
</evidence>
<evidence type="ECO:0000256" key="4">
    <source>
        <dbReference type="ARBA" id="ARBA00022692"/>
    </source>
</evidence>
<dbReference type="InterPro" id="IPR027417">
    <property type="entry name" value="P-loop_NTPase"/>
</dbReference>
<feature type="transmembrane region" description="Helical" evidence="10">
    <location>
        <begin position="572"/>
        <end position="590"/>
    </location>
</feature>
<dbReference type="GO" id="GO:0140359">
    <property type="term" value="F:ABC-type transporter activity"/>
    <property type="evidence" value="ECO:0007669"/>
    <property type="project" value="InterPro"/>
</dbReference>
<feature type="domain" description="ABC transporter" evidence="11">
    <location>
        <begin position="42"/>
        <end position="299"/>
    </location>
</feature>
<dbReference type="Pfam" id="PF19055">
    <property type="entry name" value="ABC2_membrane_7"/>
    <property type="match status" value="1"/>
</dbReference>
<dbReference type="PROSITE" id="PS00211">
    <property type="entry name" value="ABC_TRANSPORTER_1"/>
    <property type="match status" value="1"/>
</dbReference>
<dbReference type="OrthoDB" id="66620at2759"/>
<dbReference type="FunFam" id="3.40.50.300:FF:000337">
    <property type="entry name" value="ABC transporter G family member 22"/>
    <property type="match status" value="1"/>
</dbReference>
<comment type="caution">
    <text evidence="12">The sequence shown here is derived from an EMBL/GenBank/DDBJ whole genome shotgun (WGS) entry which is preliminary data.</text>
</comment>
<evidence type="ECO:0000256" key="2">
    <source>
        <dbReference type="ARBA" id="ARBA00005814"/>
    </source>
</evidence>
<dbReference type="GO" id="GO:0005524">
    <property type="term" value="F:ATP binding"/>
    <property type="evidence" value="ECO:0007669"/>
    <property type="project" value="UniProtKB-KW"/>
</dbReference>
<evidence type="ECO:0000313" key="12">
    <source>
        <dbReference type="EMBL" id="KAG1362799.1"/>
    </source>
</evidence>
<dbReference type="InterPro" id="IPR050352">
    <property type="entry name" value="ABCG_transporters"/>
</dbReference>
<dbReference type="EMBL" id="CM017881">
    <property type="protein sequence ID" value="KAG1362799.1"/>
    <property type="molecule type" value="Genomic_DNA"/>
</dbReference>
<comment type="similarity">
    <text evidence="2">Belongs to the ABC transporter superfamily. ABCG family. Eye pigment precursor importer (TC 3.A.1.204) subfamily.</text>
</comment>
<feature type="transmembrane region" description="Helical" evidence="10">
    <location>
        <begin position="517"/>
        <end position="540"/>
    </location>
</feature>
<evidence type="ECO:0000256" key="3">
    <source>
        <dbReference type="ARBA" id="ARBA00022448"/>
    </source>
</evidence>
<protein>
    <submittedName>
        <fullName evidence="12">ABC transporter G family member 14</fullName>
    </submittedName>
</protein>
<evidence type="ECO:0000256" key="6">
    <source>
        <dbReference type="ARBA" id="ARBA00022840"/>
    </source>
</evidence>
<dbReference type="Gene3D" id="3.40.50.300">
    <property type="entry name" value="P-loop containing nucleotide triphosphate hydrolases"/>
    <property type="match status" value="1"/>
</dbReference>
<feature type="transmembrane region" description="Helical" evidence="10">
    <location>
        <begin position="624"/>
        <end position="646"/>
    </location>
</feature>
<dbReference type="Proteomes" id="UP000797356">
    <property type="component" value="Chromosome 10"/>
</dbReference>
<keyword evidence="3" id="KW-0813">Transport</keyword>
<dbReference type="PANTHER" id="PTHR48041:SF111">
    <property type="entry name" value="ABC TRANSPORTER G FAMILY MEMBER 14"/>
    <property type="match status" value="1"/>
</dbReference>
<accession>A0A8K0N9B6</accession>
<keyword evidence="6" id="KW-0067">ATP-binding</keyword>
<keyword evidence="7 10" id="KW-1133">Transmembrane helix</keyword>
<dbReference type="InterPro" id="IPR043926">
    <property type="entry name" value="ABCG_dom"/>
</dbReference>
<evidence type="ECO:0000259" key="11">
    <source>
        <dbReference type="PROSITE" id="PS50893"/>
    </source>
</evidence>
<feature type="region of interest" description="Disordered" evidence="9">
    <location>
        <begin position="318"/>
        <end position="339"/>
    </location>
</feature>
<evidence type="ECO:0000256" key="9">
    <source>
        <dbReference type="SAM" id="MobiDB-lite"/>
    </source>
</evidence>